<proteinExistence type="predicted"/>
<dbReference type="SUPFAM" id="SSF53756">
    <property type="entry name" value="UDP-Glycosyltransferase/glycogen phosphorylase"/>
    <property type="match status" value="1"/>
</dbReference>
<feature type="domain" description="Glycosyl transferase family 1" evidence="1">
    <location>
        <begin position="173"/>
        <end position="332"/>
    </location>
</feature>
<dbReference type="PANTHER" id="PTHR12526">
    <property type="entry name" value="GLYCOSYLTRANSFERASE"/>
    <property type="match status" value="1"/>
</dbReference>
<comment type="caution">
    <text evidence="2">The sequence shown here is derived from an EMBL/GenBank/DDBJ whole genome shotgun (WGS) entry which is preliminary data.</text>
</comment>
<keyword evidence="3" id="KW-1185">Reference proteome</keyword>
<dbReference type="Proteomes" id="UP000481033">
    <property type="component" value="Unassembled WGS sequence"/>
</dbReference>
<evidence type="ECO:0000259" key="1">
    <source>
        <dbReference type="Pfam" id="PF00534"/>
    </source>
</evidence>
<accession>A0A6M0RDQ6</accession>
<dbReference type="GO" id="GO:0016757">
    <property type="term" value="F:glycosyltransferase activity"/>
    <property type="evidence" value="ECO:0007669"/>
    <property type="project" value="InterPro"/>
</dbReference>
<organism evidence="2 3">
    <name type="scientific">Adonisia turfae CCMR0081</name>
    <dbReference type="NCBI Taxonomy" id="2292702"/>
    <lineage>
        <taxon>Bacteria</taxon>
        <taxon>Bacillati</taxon>
        <taxon>Cyanobacteriota</taxon>
        <taxon>Adonisia</taxon>
        <taxon>Adonisia turfae</taxon>
    </lineage>
</organism>
<dbReference type="RefSeq" id="WP_163695978.1">
    <property type="nucleotide sequence ID" value="NZ_QXHD01000003.1"/>
</dbReference>
<sequence length="374" mass="41701">MNILIAGPSLEEQGGMGSVQQHIIKGISPYANLKHVVTWDGSSGKPSLWATIMIFSKSVLIFLRELLKTKVDLVHLHVSERGSVARHLILMTIALVFQKPVLLHTHGSEFHLFYNRLPLLAKSLVDWGVQRSFLISLSDSWESWYIEHCSLDPEKSFVLKNPVNFPVEIPQRTNADRVKIVFLGKINQRKGVFDLLHAFSQLQPQLQAQARLIFAGSGDNEELLELARSLDIYSHMNLLGWINTVQRDQLLADASIFLLPSYNEGLPMALLEAMAFGVPPVTTSVGGIPEVVISGVNGIIVNPGDIKNLTEAIATLISQADLRKKMGYQARESVRSLSTENYVKSLLEIYCKITNLEIVPEQYKSIVENKAVNI</sequence>
<dbReference type="Gene3D" id="3.40.50.2000">
    <property type="entry name" value="Glycogen Phosphorylase B"/>
    <property type="match status" value="2"/>
</dbReference>
<keyword evidence="2" id="KW-0808">Transferase</keyword>
<dbReference type="Pfam" id="PF00534">
    <property type="entry name" value="Glycos_transf_1"/>
    <property type="match status" value="1"/>
</dbReference>
<evidence type="ECO:0000313" key="2">
    <source>
        <dbReference type="EMBL" id="NEZ54407.1"/>
    </source>
</evidence>
<name>A0A6M0RDQ6_9CYAN</name>
<protein>
    <submittedName>
        <fullName evidence="2">Glycosyltransferase family 1 protein</fullName>
    </submittedName>
</protein>
<gene>
    <name evidence="2" type="ORF">DXZ20_01575</name>
</gene>
<dbReference type="EMBL" id="QXHD01000003">
    <property type="protein sequence ID" value="NEZ54407.1"/>
    <property type="molecule type" value="Genomic_DNA"/>
</dbReference>
<evidence type="ECO:0000313" key="3">
    <source>
        <dbReference type="Proteomes" id="UP000481033"/>
    </source>
</evidence>
<dbReference type="AlphaFoldDB" id="A0A6M0RDQ6"/>
<dbReference type="CDD" id="cd03801">
    <property type="entry name" value="GT4_PimA-like"/>
    <property type="match status" value="1"/>
</dbReference>
<reference evidence="2 3" key="1">
    <citation type="journal article" date="2020" name="Microb. Ecol.">
        <title>Ecogenomics of the Marine Benthic Filamentous Cyanobacterium Adonisia.</title>
        <authorList>
            <person name="Walter J.M."/>
            <person name="Coutinho F.H."/>
            <person name="Leomil L."/>
            <person name="Hargreaves P.I."/>
            <person name="Campeao M.E."/>
            <person name="Vieira V.V."/>
            <person name="Silva B.S."/>
            <person name="Fistarol G.O."/>
            <person name="Salomon P.S."/>
            <person name="Sawabe T."/>
            <person name="Mino S."/>
            <person name="Hosokawa M."/>
            <person name="Miyashita H."/>
            <person name="Maruyama F."/>
            <person name="van Verk M.C."/>
            <person name="Dutilh B.E."/>
            <person name="Thompson C.C."/>
            <person name="Thompson F.L."/>
        </authorList>
    </citation>
    <scope>NUCLEOTIDE SEQUENCE [LARGE SCALE GENOMIC DNA]</scope>
    <source>
        <strain evidence="2 3">CCMR0081</strain>
    </source>
</reference>
<dbReference type="PANTHER" id="PTHR12526:SF630">
    <property type="entry name" value="GLYCOSYLTRANSFERASE"/>
    <property type="match status" value="1"/>
</dbReference>
<dbReference type="InterPro" id="IPR001296">
    <property type="entry name" value="Glyco_trans_1"/>
</dbReference>